<dbReference type="SUPFAM" id="SSF52540">
    <property type="entry name" value="P-loop containing nucleoside triphosphate hydrolases"/>
    <property type="match status" value="1"/>
</dbReference>
<keyword evidence="7" id="KW-1278">Translocase</keyword>
<dbReference type="Proteomes" id="UP000070505">
    <property type="component" value="Unassembled WGS sequence"/>
</dbReference>
<dbReference type="PATRIC" id="fig|2702.101.peg.958"/>
<dbReference type="PANTHER" id="PTHR43553">
    <property type="entry name" value="HEAVY METAL TRANSPORTER"/>
    <property type="match status" value="1"/>
</dbReference>
<accession>A0A135Z4T9</accession>
<dbReference type="InterPro" id="IPR015856">
    <property type="entry name" value="ABC_transpr_CbiO/EcfA_su"/>
</dbReference>
<dbReference type="Gene3D" id="3.40.50.300">
    <property type="entry name" value="P-loop containing nucleotide triphosphate hydrolases"/>
    <property type="match status" value="1"/>
</dbReference>
<dbReference type="GO" id="GO:0042626">
    <property type="term" value="F:ATPase-coupled transmembrane transporter activity"/>
    <property type="evidence" value="ECO:0007669"/>
    <property type="project" value="TreeGrafter"/>
</dbReference>
<evidence type="ECO:0000256" key="4">
    <source>
        <dbReference type="ARBA" id="ARBA00022475"/>
    </source>
</evidence>
<feature type="domain" description="ABC transporter" evidence="9">
    <location>
        <begin position="5"/>
        <end position="237"/>
    </location>
</feature>
<evidence type="ECO:0000313" key="11">
    <source>
        <dbReference type="Proteomes" id="UP000070505"/>
    </source>
</evidence>
<evidence type="ECO:0000256" key="5">
    <source>
        <dbReference type="ARBA" id="ARBA00022741"/>
    </source>
</evidence>
<dbReference type="InterPro" id="IPR027417">
    <property type="entry name" value="P-loop_NTPase"/>
</dbReference>
<dbReference type="FunFam" id="3.40.50.300:FF:000224">
    <property type="entry name" value="Energy-coupling factor transporter ATP-binding protein EcfA"/>
    <property type="match status" value="1"/>
</dbReference>
<keyword evidence="5" id="KW-0547">Nucleotide-binding</keyword>
<protein>
    <submittedName>
        <fullName evidence="10">ABC transporter, ATP-binding protein</fullName>
    </submittedName>
</protein>
<evidence type="ECO:0000256" key="3">
    <source>
        <dbReference type="ARBA" id="ARBA00022448"/>
    </source>
</evidence>
<dbReference type="PROSITE" id="PS50893">
    <property type="entry name" value="ABC_TRANSPORTER_2"/>
    <property type="match status" value="1"/>
</dbReference>
<dbReference type="RefSeq" id="WP_075523765.1">
    <property type="nucleotide sequence ID" value="NZ_KQ961869.1"/>
</dbReference>
<dbReference type="InterPro" id="IPR050095">
    <property type="entry name" value="ECF_ABC_transporter_ATP-bd"/>
</dbReference>
<keyword evidence="8" id="KW-0472">Membrane</keyword>
<evidence type="ECO:0000256" key="8">
    <source>
        <dbReference type="ARBA" id="ARBA00023136"/>
    </source>
</evidence>
<keyword evidence="3" id="KW-0813">Transport</keyword>
<dbReference type="GO" id="GO:0016887">
    <property type="term" value="F:ATP hydrolysis activity"/>
    <property type="evidence" value="ECO:0007669"/>
    <property type="project" value="InterPro"/>
</dbReference>
<evidence type="ECO:0000256" key="2">
    <source>
        <dbReference type="ARBA" id="ARBA00005417"/>
    </source>
</evidence>
<dbReference type="CDD" id="cd03225">
    <property type="entry name" value="ABC_cobalt_CbiO_domain1"/>
    <property type="match status" value="1"/>
</dbReference>
<dbReference type="SMART" id="SM00382">
    <property type="entry name" value="AAA"/>
    <property type="match status" value="1"/>
</dbReference>
<evidence type="ECO:0000256" key="6">
    <source>
        <dbReference type="ARBA" id="ARBA00022840"/>
    </source>
</evidence>
<dbReference type="Pfam" id="PF00005">
    <property type="entry name" value="ABC_tran"/>
    <property type="match status" value="1"/>
</dbReference>
<evidence type="ECO:0000256" key="7">
    <source>
        <dbReference type="ARBA" id="ARBA00022967"/>
    </source>
</evidence>
<dbReference type="AlphaFoldDB" id="A0A135Z4T9"/>
<evidence type="ECO:0000259" key="9">
    <source>
        <dbReference type="PROSITE" id="PS50893"/>
    </source>
</evidence>
<dbReference type="InterPro" id="IPR003439">
    <property type="entry name" value="ABC_transporter-like_ATP-bd"/>
</dbReference>
<comment type="caution">
    <text evidence="10">The sequence shown here is derived from an EMBL/GenBank/DDBJ whole genome shotgun (WGS) entry which is preliminary data.</text>
</comment>
<comment type="similarity">
    <text evidence="2">Belongs to the ABC transporter superfamily.</text>
</comment>
<keyword evidence="4" id="KW-1003">Cell membrane</keyword>
<proteinExistence type="inferred from homology"/>
<evidence type="ECO:0000313" key="10">
    <source>
        <dbReference type="EMBL" id="KXI16662.1"/>
    </source>
</evidence>
<dbReference type="EMBL" id="LSRC01000040">
    <property type="protein sequence ID" value="KXI16662.1"/>
    <property type="molecule type" value="Genomic_DNA"/>
</dbReference>
<dbReference type="GO" id="GO:0005524">
    <property type="term" value="F:ATP binding"/>
    <property type="evidence" value="ECO:0007669"/>
    <property type="project" value="UniProtKB-KW"/>
</dbReference>
<dbReference type="GO" id="GO:0043190">
    <property type="term" value="C:ATP-binding cassette (ABC) transporter complex"/>
    <property type="evidence" value="ECO:0007669"/>
    <property type="project" value="TreeGrafter"/>
</dbReference>
<reference evidence="10 11" key="1">
    <citation type="submission" date="2016-02" db="EMBL/GenBank/DDBJ databases">
        <authorList>
            <person name="Wen L."/>
            <person name="He K."/>
            <person name="Yang H."/>
        </authorList>
    </citation>
    <scope>NUCLEOTIDE SEQUENCE [LARGE SCALE GENOMIC DNA]</scope>
    <source>
        <strain evidence="10 11">CMW7778B</strain>
    </source>
</reference>
<dbReference type="InterPro" id="IPR003593">
    <property type="entry name" value="AAA+_ATPase"/>
</dbReference>
<evidence type="ECO:0000256" key="1">
    <source>
        <dbReference type="ARBA" id="ARBA00004236"/>
    </source>
</evidence>
<sequence>MTPTIEIRNVSYSYAPKTQIFNNLNLSFTPGACAIIGQNGTGKTTLLKILRGLLTPKSGSVLLNGEDISKRSVPSLAKNIGFVFQNPDDQIFESSVIREVMFGLLKIGIDKSQALLQAQESLKLVGLLDKSEVNPYDLSLCERKMISIASILAMDTQVVILDEPTIAQDDNGKRCIESIIKRLVCQGKIVIAVLHDMDFVSRVFKRVVVLSNGQIIFDGSSREAFMRDDILSSAQLDKPDVVKLCEKLGYKNAFLSVEEFVNDYFKRNNRKY</sequence>
<keyword evidence="6 10" id="KW-0067">ATP-binding</keyword>
<name>A0A135Z4T9_GARVA</name>
<gene>
    <name evidence="10" type="ORF">HMPREF3230_00977</name>
</gene>
<organism evidence="10 11">
    <name type="scientific">Gardnerella vaginalis</name>
    <dbReference type="NCBI Taxonomy" id="2702"/>
    <lineage>
        <taxon>Bacteria</taxon>
        <taxon>Bacillati</taxon>
        <taxon>Actinomycetota</taxon>
        <taxon>Actinomycetes</taxon>
        <taxon>Bifidobacteriales</taxon>
        <taxon>Bifidobacteriaceae</taxon>
        <taxon>Gardnerella</taxon>
    </lineage>
</organism>
<comment type="subcellular location">
    <subcellularLocation>
        <location evidence="1">Cell membrane</location>
    </subcellularLocation>
</comment>